<comment type="caution">
    <text evidence="1">The sequence shown here is derived from an EMBL/GenBank/DDBJ whole genome shotgun (WGS) entry which is preliminary data.</text>
</comment>
<dbReference type="AlphaFoldDB" id="A0A5J4S1Y8"/>
<name>A0A5J4S1Y8_9ZZZZ</name>
<evidence type="ECO:0000313" key="1">
    <source>
        <dbReference type="EMBL" id="KAA6339748.1"/>
    </source>
</evidence>
<gene>
    <name evidence="1" type="ORF">EZS27_012346</name>
</gene>
<accession>A0A5J4S1Y8</accession>
<sequence length="86" mass="10208">MNQSTNETELLDKRKKKLLCDLKSVRHRLHEVALCLQRPGALTREQYCAFADEHNALVIRKGNIERCLYQEFRMTDKQINKELTDF</sequence>
<protein>
    <submittedName>
        <fullName evidence="1">Uncharacterized protein</fullName>
    </submittedName>
</protein>
<reference evidence="1" key="1">
    <citation type="submission" date="2019-03" db="EMBL/GenBank/DDBJ databases">
        <title>Single cell metagenomics reveals metabolic interactions within the superorganism composed of flagellate Streblomastix strix and complex community of Bacteroidetes bacteria on its surface.</title>
        <authorList>
            <person name="Treitli S.C."/>
            <person name="Kolisko M."/>
            <person name="Husnik F."/>
            <person name="Keeling P."/>
            <person name="Hampl V."/>
        </authorList>
    </citation>
    <scope>NUCLEOTIDE SEQUENCE</scope>
    <source>
        <strain evidence="1">STM</strain>
    </source>
</reference>
<proteinExistence type="predicted"/>
<organism evidence="1">
    <name type="scientific">termite gut metagenome</name>
    <dbReference type="NCBI Taxonomy" id="433724"/>
    <lineage>
        <taxon>unclassified sequences</taxon>
        <taxon>metagenomes</taxon>
        <taxon>organismal metagenomes</taxon>
    </lineage>
</organism>
<dbReference type="EMBL" id="SNRY01000511">
    <property type="protein sequence ID" value="KAA6339748.1"/>
    <property type="molecule type" value="Genomic_DNA"/>
</dbReference>